<dbReference type="InterPro" id="IPR001647">
    <property type="entry name" value="HTH_TetR"/>
</dbReference>
<organism evidence="6 7">
    <name type="scientific">Herpetosiphon gulosus</name>
    <dbReference type="NCBI Taxonomy" id="1973496"/>
    <lineage>
        <taxon>Bacteria</taxon>
        <taxon>Bacillati</taxon>
        <taxon>Chloroflexota</taxon>
        <taxon>Chloroflexia</taxon>
        <taxon>Herpetosiphonales</taxon>
        <taxon>Herpetosiphonaceae</taxon>
        <taxon>Herpetosiphon</taxon>
    </lineage>
</organism>
<sequence>MARTRNQALNDETIIHIKQAARQLMAQHGTAGLSIRGIAKVLSVSPPALYHYFANLEDLITTLIADSFNSLADTLDAVGLKSRTKTKAGRLLMVFEAYRQWAFDHPIDFQLIYGNPIPGYNAPREITVPAVVRTFITPVRLADLAIKAGESSLKDFRIPAFCAEHMNAMIVEHGYPVSLESMYLIMTLWTQIHGLIMLELYGHLSSNVGNADAFYRHRVIEMLHTFGFDDLT</sequence>
<keyword evidence="2 4" id="KW-0238">DNA-binding</keyword>
<keyword evidence="7" id="KW-1185">Reference proteome</keyword>
<dbReference type="Proteomes" id="UP001428290">
    <property type="component" value="Unassembled WGS sequence"/>
</dbReference>
<gene>
    <name evidence="6" type="ORF">Hgul01_01503</name>
</gene>
<dbReference type="Gene3D" id="1.10.357.10">
    <property type="entry name" value="Tetracycline Repressor, domain 2"/>
    <property type="match status" value="1"/>
</dbReference>
<feature type="domain" description="HTH tetR-type" evidence="5">
    <location>
        <begin position="11"/>
        <end position="71"/>
    </location>
</feature>
<dbReference type="InterPro" id="IPR036271">
    <property type="entry name" value="Tet_transcr_reg_TetR-rel_C_sf"/>
</dbReference>
<dbReference type="PROSITE" id="PS50977">
    <property type="entry name" value="HTH_TETR_2"/>
    <property type="match status" value="1"/>
</dbReference>
<protein>
    <submittedName>
        <fullName evidence="6">HTH-type transcriptional regulator Rv1816</fullName>
    </submittedName>
</protein>
<dbReference type="RefSeq" id="WP_345721329.1">
    <property type="nucleotide sequence ID" value="NZ_BAABRU010000004.1"/>
</dbReference>
<evidence type="ECO:0000256" key="1">
    <source>
        <dbReference type="ARBA" id="ARBA00023015"/>
    </source>
</evidence>
<comment type="caution">
    <text evidence="6">The sequence shown here is derived from an EMBL/GenBank/DDBJ whole genome shotgun (WGS) entry which is preliminary data.</text>
</comment>
<proteinExistence type="predicted"/>
<dbReference type="SUPFAM" id="SSF46689">
    <property type="entry name" value="Homeodomain-like"/>
    <property type="match status" value="1"/>
</dbReference>
<evidence type="ECO:0000256" key="2">
    <source>
        <dbReference type="ARBA" id="ARBA00023125"/>
    </source>
</evidence>
<dbReference type="PANTHER" id="PTHR30055">
    <property type="entry name" value="HTH-TYPE TRANSCRIPTIONAL REGULATOR RUTR"/>
    <property type="match status" value="1"/>
</dbReference>
<dbReference type="Pfam" id="PF13305">
    <property type="entry name" value="TetR_C_33"/>
    <property type="match status" value="1"/>
</dbReference>
<dbReference type="PRINTS" id="PR00455">
    <property type="entry name" value="HTHTETR"/>
</dbReference>
<dbReference type="Pfam" id="PF00440">
    <property type="entry name" value="TetR_N"/>
    <property type="match status" value="1"/>
</dbReference>
<dbReference type="InterPro" id="IPR050109">
    <property type="entry name" value="HTH-type_TetR-like_transc_reg"/>
</dbReference>
<dbReference type="InterPro" id="IPR009057">
    <property type="entry name" value="Homeodomain-like_sf"/>
</dbReference>
<feature type="DNA-binding region" description="H-T-H motif" evidence="4">
    <location>
        <begin position="34"/>
        <end position="53"/>
    </location>
</feature>
<keyword evidence="1" id="KW-0805">Transcription regulation</keyword>
<dbReference type="SUPFAM" id="SSF48498">
    <property type="entry name" value="Tetracyclin repressor-like, C-terminal domain"/>
    <property type="match status" value="1"/>
</dbReference>
<evidence type="ECO:0000259" key="5">
    <source>
        <dbReference type="PROSITE" id="PS50977"/>
    </source>
</evidence>
<dbReference type="PANTHER" id="PTHR30055:SF243">
    <property type="entry name" value="HTH-TYPE TRANSCRIPTIONAL REGULATOR RV1816"/>
    <property type="match status" value="1"/>
</dbReference>
<evidence type="ECO:0000313" key="6">
    <source>
        <dbReference type="EMBL" id="GAA5527710.1"/>
    </source>
</evidence>
<keyword evidence="3" id="KW-0804">Transcription</keyword>
<reference evidence="6 7" key="1">
    <citation type="submission" date="2024-02" db="EMBL/GenBank/DDBJ databases">
        <title>Herpetosiphon gulosus NBRC 112829.</title>
        <authorList>
            <person name="Ichikawa N."/>
            <person name="Katano-Makiyama Y."/>
            <person name="Hidaka K."/>
        </authorList>
    </citation>
    <scope>NUCLEOTIDE SEQUENCE [LARGE SCALE GENOMIC DNA]</scope>
    <source>
        <strain evidence="6 7">NBRC 112829</strain>
    </source>
</reference>
<evidence type="ECO:0000256" key="4">
    <source>
        <dbReference type="PROSITE-ProRule" id="PRU00335"/>
    </source>
</evidence>
<dbReference type="EMBL" id="BAABRU010000004">
    <property type="protein sequence ID" value="GAA5527710.1"/>
    <property type="molecule type" value="Genomic_DNA"/>
</dbReference>
<dbReference type="InterPro" id="IPR025996">
    <property type="entry name" value="MT1864/Rv1816-like_C"/>
</dbReference>
<accession>A0ABP9WZU5</accession>
<name>A0ABP9WZU5_9CHLR</name>
<evidence type="ECO:0000313" key="7">
    <source>
        <dbReference type="Proteomes" id="UP001428290"/>
    </source>
</evidence>
<evidence type="ECO:0000256" key="3">
    <source>
        <dbReference type="ARBA" id="ARBA00023163"/>
    </source>
</evidence>